<dbReference type="Pfam" id="PF02305">
    <property type="entry name" value="Phage_F"/>
    <property type="match status" value="1"/>
</dbReference>
<dbReference type="InterPro" id="IPR016184">
    <property type="entry name" value="Capsid/spike_ssDNA_virus"/>
</dbReference>
<dbReference type="GO" id="GO:0039615">
    <property type="term" value="C:T=1 icosahedral viral capsid"/>
    <property type="evidence" value="ECO:0007669"/>
    <property type="project" value="UniProtKB-KW"/>
</dbReference>
<evidence type="ECO:0000256" key="4">
    <source>
        <dbReference type="ARBA" id="ARBA00022561"/>
    </source>
</evidence>
<protein>
    <submittedName>
        <fullName evidence="6">Major capsid protein</fullName>
    </submittedName>
</protein>
<dbReference type="GO" id="GO:0005198">
    <property type="term" value="F:structural molecule activity"/>
    <property type="evidence" value="ECO:0007669"/>
    <property type="project" value="InterPro"/>
</dbReference>
<dbReference type="InterPro" id="IPR037002">
    <property type="entry name" value="Microviridae_protein_F_sf"/>
</dbReference>
<evidence type="ECO:0000256" key="1">
    <source>
        <dbReference type="ARBA" id="ARBA00004328"/>
    </source>
</evidence>
<proteinExistence type="inferred from homology"/>
<comment type="similarity">
    <text evidence="2">Belongs to the microviridae F protein family.</text>
</comment>
<organism evidence="6">
    <name type="scientific">Gokushovirinae environmental samples</name>
    <dbReference type="NCBI Taxonomy" id="1478972"/>
    <lineage>
        <taxon>Viruses</taxon>
        <taxon>Monodnaviria</taxon>
        <taxon>Sangervirae</taxon>
        <taxon>Phixviricota</taxon>
        <taxon>Malgrandaviricetes</taxon>
        <taxon>Petitvirales</taxon>
        <taxon>Microviridae</taxon>
        <taxon>environmental samples</taxon>
    </lineage>
</organism>
<dbReference type="Gene3D" id="2.60.169.10">
    <property type="entry name" value="Microviridae F protein"/>
    <property type="match status" value="1"/>
</dbReference>
<keyword evidence="5" id="KW-0946">Virion</keyword>
<reference evidence="6" key="2">
    <citation type="journal article" date="2014" name="ISME J.">
        <title>Diversity of environmental single-stranded DNA phages revealed by PCR amplification of the partial major capsid protein.</title>
        <authorList>
            <person name="Hopkins M."/>
            <person name="Kailasan S."/>
            <person name="Cohen A."/>
            <person name="Roux S."/>
            <person name="Tucker K.P."/>
            <person name="Shevenell A."/>
            <person name="Agbandje-McKenna M."/>
            <person name="Breitbart M."/>
        </authorList>
    </citation>
    <scope>NUCLEOTIDE SEQUENCE</scope>
</reference>
<name>X2J3U8_9VIRU</name>
<dbReference type="EMBL" id="KF689538">
    <property type="protein sequence ID" value="AHN52938.1"/>
    <property type="molecule type" value="Genomic_DNA"/>
</dbReference>
<keyword evidence="3" id="KW-1140">T=1 icosahedral capsid protein</keyword>
<dbReference type="SUPFAM" id="SSF88645">
    <property type="entry name" value="ssDNA viruses"/>
    <property type="match status" value="1"/>
</dbReference>
<feature type="non-terminal residue" evidence="6">
    <location>
        <position position="218"/>
    </location>
</feature>
<evidence type="ECO:0000256" key="2">
    <source>
        <dbReference type="ARBA" id="ARBA00009963"/>
    </source>
</evidence>
<feature type="non-terminal residue" evidence="6">
    <location>
        <position position="1"/>
    </location>
</feature>
<dbReference type="InterPro" id="IPR003514">
    <property type="entry name" value="Microviridae_protein_F"/>
</dbReference>
<accession>X2J3U8</accession>
<comment type="subcellular location">
    <subcellularLocation>
        <location evidence="1">Virion</location>
    </subcellularLocation>
</comment>
<sequence length="218" mass="23685">PGSQKGDAVQLSLGTVAPVVDQGFAPRFDIGTQTNVVLESAGGGSATMQHSGTGQATQDSMFWNDAFLETDLASATASTVNELRQAIQVQRLLERDARSGTRYPEIVKSHFGVDSDDARMQRPEYLGGGSTPVNIRPIPRTDSSPGTLGAFGTSAFKGHGFVKSFTEHCVVIGLVCVRADLTYQEGIDRWHNYQTRYDMYWPTLAHLGEQAVLNKEFT</sequence>
<reference evidence="6" key="1">
    <citation type="submission" date="2013-09" db="EMBL/GenBank/DDBJ databases">
        <authorList>
            <person name="Hopkins M.S."/>
            <person name="Breitbart M."/>
        </authorList>
    </citation>
    <scope>NUCLEOTIDE SEQUENCE</scope>
</reference>
<evidence type="ECO:0000256" key="5">
    <source>
        <dbReference type="ARBA" id="ARBA00022844"/>
    </source>
</evidence>
<evidence type="ECO:0000256" key="3">
    <source>
        <dbReference type="ARBA" id="ARBA00022431"/>
    </source>
</evidence>
<keyword evidence="4" id="KW-0167">Capsid protein</keyword>
<evidence type="ECO:0000313" key="6">
    <source>
        <dbReference type="EMBL" id="AHN52938.1"/>
    </source>
</evidence>